<proteinExistence type="predicted"/>
<organism evidence="3 4">
    <name type="scientific">Acididesulfobacter guangdongensis</name>
    <dbReference type="NCBI Taxonomy" id="2597225"/>
    <lineage>
        <taxon>Bacteria</taxon>
        <taxon>Deltaproteobacteria</taxon>
        <taxon>Candidatus Acidulodesulfobacterales</taxon>
        <taxon>Candidatus Acididesulfobacter</taxon>
    </lineage>
</organism>
<dbReference type="PROSITE" id="PS50006">
    <property type="entry name" value="FHA_DOMAIN"/>
    <property type="match status" value="1"/>
</dbReference>
<evidence type="ECO:0000313" key="3">
    <source>
        <dbReference type="EMBL" id="RZD15950.1"/>
    </source>
</evidence>
<dbReference type="AlphaFoldDB" id="A0A519BFA9"/>
<dbReference type="InterPro" id="IPR000253">
    <property type="entry name" value="FHA_dom"/>
</dbReference>
<dbReference type="Pfam" id="PF00498">
    <property type="entry name" value="FHA"/>
    <property type="match status" value="1"/>
</dbReference>
<dbReference type="SUPFAM" id="SSF49879">
    <property type="entry name" value="SMAD/FHA domain"/>
    <property type="match status" value="1"/>
</dbReference>
<dbReference type="Proteomes" id="UP000316562">
    <property type="component" value="Unassembled WGS sequence"/>
</dbReference>
<dbReference type="InterPro" id="IPR008984">
    <property type="entry name" value="SMAD_FHA_dom_sf"/>
</dbReference>
<name>A0A519BFA9_ACIG2</name>
<evidence type="ECO:0000256" key="1">
    <source>
        <dbReference type="SAM" id="MobiDB-lite"/>
    </source>
</evidence>
<dbReference type="SMART" id="SM00240">
    <property type="entry name" value="FHA"/>
    <property type="match status" value="1"/>
</dbReference>
<dbReference type="CDD" id="cd00060">
    <property type="entry name" value="FHA"/>
    <property type="match status" value="1"/>
</dbReference>
<dbReference type="EMBL" id="SGBC01000003">
    <property type="protein sequence ID" value="RZD15950.1"/>
    <property type="molecule type" value="Genomic_DNA"/>
</dbReference>
<dbReference type="Gene3D" id="2.60.200.20">
    <property type="match status" value="1"/>
</dbReference>
<protein>
    <submittedName>
        <fullName evidence="3">FHA domain-containing protein</fullName>
    </submittedName>
</protein>
<comment type="caution">
    <text evidence="3">The sequence shown here is derived from an EMBL/GenBank/DDBJ whole genome shotgun (WGS) entry which is preliminary data.</text>
</comment>
<feature type="domain" description="FHA" evidence="2">
    <location>
        <begin position="148"/>
        <end position="200"/>
    </location>
</feature>
<evidence type="ECO:0000259" key="2">
    <source>
        <dbReference type="PROSITE" id="PS50006"/>
    </source>
</evidence>
<sequence>MKTCPSCGKKFTDDKKFCNLDGTELIVLEIPEEAAIPEQTASEEHLEDPYANDAVNITGDKISDGVINNSGTGNKINKNNNTDNDNIDNQGAVNKDRDGDIFSDILSKDTFFADKNAATTNEFKYARITLKHDNNLTEQFFDLNSESMIIGRFDQSTGNVDIDLSKLPDAEHISRKHARFTFENGKWFIEDLKSTNGVFVKVGNASEFSSRITEPTELRNRDQISIGDIIFLFTV</sequence>
<reference evidence="3 4" key="1">
    <citation type="journal article" date="2019" name="ISME J.">
        <title>Insights into ecological role of a new deltaproteobacterial order Candidatus Acidulodesulfobacterales by metagenomics and metatranscriptomics.</title>
        <authorList>
            <person name="Tan S."/>
            <person name="Liu J."/>
            <person name="Fang Y."/>
            <person name="Hedlund B.P."/>
            <person name="Lian Z.H."/>
            <person name="Huang L.Y."/>
            <person name="Li J.T."/>
            <person name="Huang L.N."/>
            <person name="Li W.J."/>
            <person name="Jiang H.C."/>
            <person name="Dong H.L."/>
            <person name="Shu W.S."/>
        </authorList>
    </citation>
    <scope>NUCLEOTIDE SEQUENCE [LARGE SCALE GENOMIC DNA]</scope>
    <source>
        <strain evidence="3">AP2</strain>
    </source>
</reference>
<accession>A0A519BFA9</accession>
<gene>
    <name evidence="3" type="ORF">EVJ46_07065</name>
</gene>
<evidence type="ECO:0000313" key="4">
    <source>
        <dbReference type="Proteomes" id="UP000316562"/>
    </source>
</evidence>
<feature type="compositionally biased region" description="Low complexity" evidence="1">
    <location>
        <begin position="68"/>
        <end position="89"/>
    </location>
</feature>
<feature type="region of interest" description="Disordered" evidence="1">
    <location>
        <begin position="68"/>
        <end position="94"/>
    </location>
</feature>